<accession>A0AAE0TDC4</accession>
<proteinExistence type="predicted"/>
<sequence length="129" mass="15550">MRVGKITLVSRLELPRFTPRKKEENAPYRINNKDGKVQIGLQQISFFKRRRYWKNILTTVLQLKWRWIKRCVGTYDGEICLMVRVGNMRQCNLVSVMGYEVLIDRETIEARKDKYYERNFHGDHLEELL</sequence>
<reference evidence="1" key="1">
    <citation type="journal article" date="2021" name="Genome Biol. Evol.">
        <title>A High-Quality Reference Genome for a Parasitic Bivalve with Doubly Uniparental Inheritance (Bivalvia: Unionida).</title>
        <authorList>
            <person name="Smith C.H."/>
        </authorList>
    </citation>
    <scope>NUCLEOTIDE SEQUENCE</scope>
    <source>
        <strain evidence="1">CHS0354</strain>
    </source>
</reference>
<gene>
    <name evidence="1" type="ORF">CHS0354_007305</name>
</gene>
<name>A0AAE0TDC4_9BIVA</name>
<dbReference type="EMBL" id="JAEAOA010000502">
    <property type="protein sequence ID" value="KAK3608274.1"/>
    <property type="molecule type" value="Genomic_DNA"/>
</dbReference>
<protein>
    <submittedName>
        <fullName evidence="1">Uncharacterized protein</fullName>
    </submittedName>
</protein>
<dbReference type="Proteomes" id="UP001195483">
    <property type="component" value="Unassembled WGS sequence"/>
</dbReference>
<reference evidence="1" key="3">
    <citation type="submission" date="2023-05" db="EMBL/GenBank/DDBJ databases">
        <authorList>
            <person name="Smith C.H."/>
        </authorList>
    </citation>
    <scope>NUCLEOTIDE SEQUENCE</scope>
    <source>
        <strain evidence="1">CHS0354</strain>
        <tissue evidence="1">Mantle</tissue>
    </source>
</reference>
<dbReference type="AlphaFoldDB" id="A0AAE0TDC4"/>
<reference evidence="1" key="2">
    <citation type="journal article" date="2021" name="Genome Biol. Evol.">
        <title>Developing a high-quality reference genome for a parasitic bivalve with doubly uniparental inheritance (Bivalvia: Unionida).</title>
        <authorList>
            <person name="Smith C.H."/>
        </authorList>
    </citation>
    <scope>NUCLEOTIDE SEQUENCE</scope>
    <source>
        <strain evidence="1">CHS0354</strain>
        <tissue evidence="1">Mantle</tissue>
    </source>
</reference>
<evidence type="ECO:0000313" key="2">
    <source>
        <dbReference type="Proteomes" id="UP001195483"/>
    </source>
</evidence>
<organism evidence="1 2">
    <name type="scientific">Potamilus streckersoni</name>
    <dbReference type="NCBI Taxonomy" id="2493646"/>
    <lineage>
        <taxon>Eukaryota</taxon>
        <taxon>Metazoa</taxon>
        <taxon>Spiralia</taxon>
        <taxon>Lophotrochozoa</taxon>
        <taxon>Mollusca</taxon>
        <taxon>Bivalvia</taxon>
        <taxon>Autobranchia</taxon>
        <taxon>Heteroconchia</taxon>
        <taxon>Palaeoheterodonta</taxon>
        <taxon>Unionida</taxon>
        <taxon>Unionoidea</taxon>
        <taxon>Unionidae</taxon>
        <taxon>Ambleminae</taxon>
        <taxon>Lampsilini</taxon>
        <taxon>Potamilus</taxon>
    </lineage>
</organism>
<keyword evidence="2" id="KW-1185">Reference proteome</keyword>
<evidence type="ECO:0000313" key="1">
    <source>
        <dbReference type="EMBL" id="KAK3608274.1"/>
    </source>
</evidence>
<dbReference type="Gene3D" id="2.60.40.1400">
    <property type="entry name" value="G protein-activated inward rectifier potassium channel 1"/>
    <property type="match status" value="1"/>
</dbReference>
<comment type="caution">
    <text evidence="1">The sequence shown here is derived from an EMBL/GenBank/DDBJ whole genome shotgun (WGS) entry which is preliminary data.</text>
</comment>
<dbReference type="InterPro" id="IPR013518">
    <property type="entry name" value="K_chnl_inward-rec_Kir_cyto"/>
</dbReference>